<evidence type="ECO:0000313" key="1">
    <source>
        <dbReference type="EMBL" id="TDX50950.1"/>
    </source>
</evidence>
<sequence length="53" mass="6346">MGQSQLLRKRSIRTEDKEKLRERLKRGYCQMADLNLKLAQEGLPADREAYQYF</sequence>
<dbReference type="RefSeq" id="WP_018249298.1">
    <property type="nucleotide sequence ID" value="NZ_SOEG01000017.1"/>
</dbReference>
<dbReference type="Proteomes" id="UP000295832">
    <property type="component" value="Unassembled WGS sequence"/>
</dbReference>
<accession>A0A4R8GZW6</accession>
<name>A0A4R8GZW6_9FIRM</name>
<dbReference type="STRING" id="926561.GCA_000379025_02130"/>
<gene>
    <name evidence="1" type="ORF">C7959_11728</name>
</gene>
<evidence type="ECO:0000313" key="2">
    <source>
        <dbReference type="Proteomes" id="UP000295832"/>
    </source>
</evidence>
<dbReference type="InterPro" id="IPR013321">
    <property type="entry name" value="Arc_rbn_hlx_hlx"/>
</dbReference>
<dbReference type="EMBL" id="SOEG01000017">
    <property type="protein sequence ID" value="TDX50950.1"/>
    <property type="molecule type" value="Genomic_DNA"/>
</dbReference>
<dbReference type="Gene3D" id="1.10.1220.10">
    <property type="entry name" value="Met repressor-like"/>
    <property type="match status" value="1"/>
</dbReference>
<dbReference type="AlphaFoldDB" id="A0A4R8GZW6"/>
<protein>
    <submittedName>
        <fullName evidence="1">CopG family transcriptional regulator/antitoxin EndoAI</fullName>
    </submittedName>
</protein>
<dbReference type="GO" id="GO:0006355">
    <property type="term" value="P:regulation of DNA-templated transcription"/>
    <property type="evidence" value="ECO:0007669"/>
    <property type="project" value="InterPro"/>
</dbReference>
<organism evidence="1 2">
    <name type="scientific">Orenia marismortui</name>
    <dbReference type="NCBI Taxonomy" id="46469"/>
    <lineage>
        <taxon>Bacteria</taxon>
        <taxon>Bacillati</taxon>
        <taxon>Bacillota</taxon>
        <taxon>Clostridia</taxon>
        <taxon>Halanaerobiales</taxon>
        <taxon>Halobacteroidaceae</taxon>
        <taxon>Orenia</taxon>
    </lineage>
</organism>
<reference evidence="1 2" key="1">
    <citation type="submission" date="2019-03" db="EMBL/GenBank/DDBJ databases">
        <title>Subsurface microbial communities from deep shales in Ohio and West Virginia, USA.</title>
        <authorList>
            <person name="Wrighton K."/>
        </authorList>
    </citation>
    <scope>NUCLEOTIDE SEQUENCE [LARGE SCALE GENOMIC DNA]</scope>
    <source>
        <strain evidence="1 2">MSL 6dP</strain>
    </source>
</reference>
<keyword evidence="2" id="KW-1185">Reference proteome</keyword>
<proteinExistence type="predicted"/>
<comment type="caution">
    <text evidence="1">The sequence shown here is derived from an EMBL/GenBank/DDBJ whole genome shotgun (WGS) entry which is preliminary data.</text>
</comment>